<comment type="subcellular location">
    <subcellularLocation>
        <location evidence="1">Cell envelope</location>
    </subcellularLocation>
</comment>
<organism evidence="4 5">
    <name type="scientific">Bodo saltans</name>
    <name type="common">Flagellated protozoan</name>
    <dbReference type="NCBI Taxonomy" id="75058"/>
    <lineage>
        <taxon>Eukaryota</taxon>
        <taxon>Discoba</taxon>
        <taxon>Euglenozoa</taxon>
        <taxon>Kinetoplastea</taxon>
        <taxon>Metakinetoplastina</taxon>
        <taxon>Eubodonida</taxon>
        <taxon>Bodonidae</taxon>
        <taxon>Bodo</taxon>
    </lineage>
</organism>
<dbReference type="Pfam" id="PF13855">
    <property type="entry name" value="LRR_8"/>
    <property type="match status" value="1"/>
</dbReference>
<proteinExistence type="predicted"/>
<protein>
    <submittedName>
        <fullName evidence="4">GP46-like surface antigen, putative</fullName>
    </submittedName>
</protein>
<dbReference type="Proteomes" id="UP000051952">
    <property type="component" value="Unassembled WGS sequence"/>
</dbReference>
<sequence length="256" mass="27960">MSSLATLYIFQTNVSGTLPSSWKHFVAVSDLHLRNMLVGPLPESWSQMVSLQNLRLDHNNLNSSLPNSWAALQQVTAILLDSNFITGTLPSSWSTMTSLQQLTLSSNSIGGMLPSSWTNLRSLTQLQISDNRLVGSLPPAWVSIPSLQQLYLQNNCLTGTMPTFSNARLQLPSAINVCNTKIRGSGPNVSRCPGYQWPHYCNDMVSQTRSDSEVRASATWSGPLTSPTMSNTVTHSSSNESLSLSRLSSATVWCLL</sequence>
<gene>
    <name evidence="4" type="ORF">BSAL_39890</name>
</gene>
<dbReference type="InterPro" id="IPR032675">
    <property type="entry name" value="LRR_dom_sf"/>
</dbReference>
<evidence type="ECO:0000313" key="4">
    <source>
        <dbReference type="EMBL" id="CUG92932.1"/>
    </source>
</evidence>
<dbReference type="OrthoDB" id="2105857at2759"/>
<keyword evidence="5" id="KW-1185">Reference proteome</keyword>
<dbReference type="InterPro" id="IPR051848">
    <property type="entry name" value="PGIP"/>
</dbReference>
<evidence type="ECO:0000256" key="1">
    <source>
        <dbReference type="ARBA" id="ARBA00004196"/>
    </source>
</evidence>
<evidence type="ECO:0000256" key="3">
    <source>
        <dbReference type="SAM" id="MobiDB-lite"/>
    </source>
</evidence>
<dbReference type="Gene3D" id="3.80.10.10">
    <property type="entry name" value="Ribonuclease Inhibitor"/>
    <property type="match status" value="1"/>
</dbReference>
<name>A0A0S4JQB6_BODSA</name>
<dbReference type="SUPFAM" id="SSF52058">
    <property type="entry name" value="L domain-like"/>
    <property type="match status" value="1"/>
</dbReference>
<reference evidence="5" key="1">
    <citation type="submission" date="2015-09" db="EMBL/GenBank/DDBJ databases">
        <authorList>
            <consortium name="Pathogen Informatics"/>
        </authorList>
    </citation>
    <scope>NUCLEOTIDE SEQUENCE [LARGE SCALE GENOMIC DNA]</scope>
    <source>
        <strain evidence="5">Lake Konstanz</strain>
    </source>
</reference>
<dbReference type="InterPro" id="IPR001611">
    <property type="entry name" value="Leu-rich_rpt"/>
</dbReference>
<evidence type="ECO:0000256" key="2">
    <source>
        <dbReference type="ARBA" id="ARBA00022737"/>
    </source>
</evidence>
<dbReference type="AlphaFoldDB" id="A0A0S4JQB6"/>
<dbReference type="VEuPathDB" id="TriTrypDB:BSAL_39890"/>
<accession>A0A0S4JQB6</accession>
<feature type="region of interest" description="Disordered" evidence="3">
    <location>
        <begin position="217"/>
        <end position="237"/>
    </location>
</feature>
<dbReference type="FunFam" id="3.80.10.10:FF:000383">
    <property type="entry name" value="Leucine-rich repeat receptor protein kinase EMS1"/>
    <property type="match status" value="1"/>
</dbReference>
<dbReference type="EMBL" id="CYKH01002094">
    <property type="protein sequence ID" value="CUG92932.1"/>
    <property type="molecule type" value="Genomic_DNA"/>
</dbReference>
<dbReference type="Pfam" id="PF00560">
    <property type="entry name" value="LRR_1"/>
    <property type="match status" value="2"/>
</dbReference>
<dbReference type="PANTHER" id="PTHR48059">
    <property type="entry name" value="POLYGALACTURONASE INHIBITOR 1"/>
    <property type="match status" value="1"/>
</dbReference>
<dbReference type="PANTHER" id="PTHR48059:SF30">
    <property type="entry name" value="OS06G0587000 PROTEIN"/>
    <property type="match status" value="1"/>
</dbReference>
<evidence type="ECO:0000313" key="5">
    <source>
        <dbReference type="Proteomes" id="UP000051952"/>
    </source>
</evidence>
<feature type="compositionally biased region" description="Polar residues" evidence="3">
    <location>
        <begin position="218"/>
        <end position="235"/>
    </location>
</feature>
<keyword evidence="2" id="KW-0677">Repeat</keyword>